<keyword evidence="7" id="KW-1185">Reference proteome</keyword>
<accession>A0A1J7JBB5</accession>
<reference evidence="6 7" key="1">
    <citation type="submission" date="2016-10" db="EMBL/GenBank/DDBJ databases">
        <title>Draft genome sequence of Coniochaeta ligniaria NRRL30616, a lignocellulolytic fungus for bioabatement of inhibitors in plant biomass hydrolysates.</title>
        <authorList>
            <consortium name="DOE Joint Genome Institute"/>
            <person name="Jimenez D.J."/>
            <person name="Hector R.E."/>
            <person name="Riley R."/>
            <person name="Sun H."/>
            <person name="Grigoriev I.V."/>
            <person name="Van Elsas J.D."/>
            <person name="Nichols N.N."/>
        </authorList>
    </citation>
    <scope>NUCLEOTIDE SEQUENCE [LARGE SCALE GENOMIC DNA]</scope>
    <source>
        <strain evidence="6 7">NRRL 30616</strain>
    </source>
</reference>
<feature type="compositionally biased region" description="Polar residues" evidence="4">
    <location>
        <begin position="79"/>
        <end position="101"/>
    </location>
</feature>
<dbReference type="EMBL" id="KV875096">
    <property type="protein sequence ID" value="OIW30585.1"/>
    <property type="molecule type" value="Genomic_DNA"/>
</dbReference>
<dbReference type="InParanoid" id="A0A1J7JBB5"/>
<dbReference type="InterPro" id="IPR050140">
    <property type="entry name" value="SRY-related_HMG-box_TF-like"/>
</dbReference>
<dbReference type="Gene3D" id="1.10.30.10">
    <property type="entry name" value="High mobility group box domain"/>
    <property type="match status" value="1"/>
</dbReference>
<feature type="domain" description="HMG box" evidence="5">
    <location>
        <begin position="139"/>
        <end position="207"/>
    </location>
</feature>
<organism evidence="6 7">
    <name type="scientific">Coniochaeta ligniaria NRRL 30616</name>
    <dbReference type="NCBI Taxonomy" id="1408157"/>
    <lineage>
        <taxon>Eukaryota</taxon>
        <taxon>Fungi</taxon>
        <taxon>Dikarya</taxon>
        <taxon>Ascomycota</taxon>
        <taxon>Pezizomycotina</taxon>
        <taxon>Sordariomycetes</taxon>
        <taxon>Sordariomycetidae</taxon>
        <taxon>Coniochaetales</taxon>
        <taxon>Coniochaetaceae</taxon>
        <taxon>Coniochaeta</taxon>
    </lineage>
</organism>
<dbReference type="GO" id="GO:0000978">
    <property type="term" value="F:RNA polymerase II cis-regulatory region sequence-specific DNA binding"/>
    <property type="evidence" value="ECO:0007669"/>
    <property type="project" value="TreeGrafter"/>
</dbReference>
<keyword evidence="1 3" id="KW-0238">DNA-binding</keyword>
<dbReference type="PANTHER" id="PTHR10270:SF161">
    <property type="entry name" value="SEX-DETERMINING REGION Y PROTEIN"/>
    <property type="match status" value="1"/>
</dbReference>
<dbReference type="Pfam" id="PF00505">
    <property type="entry name" value="HMG_box"/>
    <property type="match status" value="1"/>
</dbReference>
<evidence type="ECO:0000256" key="2">
    <source>
        <dbReference type="ARBA" id="ARBA00023163"/>
    </source>
</evidence>
<dbReference type="STRING" id="1408157.A0A1J7JBB5"/>
<dbReference type="InterPro" id="IPR009071">
    <property type="entry name" value="HMG_box_dom"/>
</dbReference>
<dbReference type="OrthoDB" id="6247875at2759"/>
<dbReference type="GO" id="GO:0005634">
    <property type="term" value="C:nucleus"/>
    <property type="evidence" value="ECO:0007669"/>
    <property type="project" value="UniProtKB-UniRule"/>
</dbReference>
<dbReference type="InterPro" id="IPR036910">
    <property type="entry name" value="HMG_box_dom_sf"/>
</dbReference>
<evidence type="ECO:0000256" key="3">
    <source>
        <dbReference type="PROSITE-ProRule" id="PRU00267"/>
    </source>
</evidence>
<dbReference type="PROSITE" id="PS50118">
    <property type="entry name" value="HMG_BOX_2"/>
    <property type="match status" value="1"/>
</dbReference>
<sequence>MASIPERRLAFVIGVPVGTLDRTKAASICQKMSDRYGQCAAIWLNEKLQRYELHIPIGDVTRAGLVCYCVGLSNDHGLNSDQTSPTPAESTTQTGHVNNDSKIPDMAPKPQAASPVHNNRSVRTIRDRRPNRPIVTGHIPRPRNSWIIYRSDKTRELRDMNPSLTASDISRITSRLWAEELDHIKVEYQQRAQEEANQHTAMYPNYRYRARRPNPRHPTVDAPMFWHGLPNSDATDDEDHQSGTK</sequence>
<dbReference type="PANTHER" id="PTHR10270">
    <property type="entry name" value="SOX TRANSCRIPTION FACTOR"/>
    <property type="match status" value="1"/>
</dbReference>
<feature type="region of interest" description="Disordered" evidence="4">
    <location>
        <begin position="79"/>
        <end position="138"/>
    </location>
</feature>
<protein>
    <recommendedName>
        <fullName evidence="5">HMG box domain-containing protein</fullName>
    </recommendedName>
</protein>
<name>A0A1J7JBB5_9PEZI</name>
<evidence type="ECO:0000256" key="4">
    <source>
        <dbReference type="SAM" id="MobiDB-lite"/>
    </source>
</evidence>
<dbReference type="SUPFAM" id="SSF47095">
    <property type="entry name" value="HMG-box"/>
    <property type="match status" value="1"/>
</dbReference>
<proteinExistence type="predicted"/>
<evidence type="ECO:0000313" key="7">
    <source>
        <dbReference type="Proteomes" id="UP000182658"/>
    </source>
</evidence>
<gene>
    <name evidence="6" type="ORF">CONLIGDRAFT_713191</name>
</gene>
<dbReference type="GO" id="GO:0030154">
    <property type="term" value="P:cell differentiation"/>
    <property type="evidence" value="ECO:0007669"/>
    <property type="project" value="TreeGrafter"/>
</dbReference>
<feature type="DNA-binding region" description="HMG box" evidence="3">
    <location>
        <begin position="139"/>
        <end position="207"/>
    </location>
</feature>
<dbReference type="GO" id="GO:0001228">
    <property type="term" value="F:DNA-binding transcription activator activity, RNA polymerase II-specific"/>
    <property type="evidence" value="ECO:0007669"/>
    <property type="project" value="TreeGrafter"/>
</dbReference>
<keyword evidence="2" id="KW-0804">Transcription</keyword>
<evidence type="ECO:0000256" key="1">
    <source>
        <dbReference type="ARBA" id="ARBA00023125"/>
    </source>
</evidence>
<dbReference type="SMART" id="SM00398">
    <property type="entry name" value="HMG"/>
    <property type="match status" value="1"/>
</dbReference>
<dbReference type="AlphaFoldDB" id="A0A1J7JBB5"/>
<keyword evidence="3" id="KW-0539">Nucleus</keyword>
<evidence type="ECO:0000259" key="5">
    <source>
        <dbReference type="PROSITE" id="PS50118"/>
    </source>
</evidence>
<dbReference type="Proteomes" id="UP000182658">
    <property type="component" value="Unassembled WGS sequence"/>
</dbReference>
<dbReference type="CDD" id="cd01389">
    <property type="entry name" value="HMG-box_ROX1-like"/>
    <property type="match status" value="1"/>
</dbReference>
<evidence type="ECO:0000313" key="6">
    <source>
        <dbReference type="EMBL" id="OIW30585.1"/>
    </source>
</evidence>